<name>A0A0A9B879_ARUDO</name>
<organism evidence="1">
    <name type="scientific">Arundo donax</name>
    <name type="common">Giant reed</name>
    <name type="synonym">Donax arundinaceus</name>
    <dbReference type="NCBI Taxonomy" id="35708"/>
    <lineage>
        <taxon>Eukaryota</taxon>
        <taxon>Viridiplantae</taxon>
        <taxon>Streptophyta</taxon>
        <taxon>Embryophyta</taxon>
        <taxon>Tracheophyta</taxon>
        <taxon>Spermatophyta</taxon>
        <taxon>Magnoliopsida</taxon>
        <taxon>Liliopsida</taxon>
        <taxon>Poales</taxon>
        <taxon>Poaceae</taxon>
        <taxon>PACMAD clade</taxon>
        <taxon>Arundinoideae</taxon>
        <taxon>Arundineae</taxon>
        <taxon>Arundo</taxon>
    </lineage>
</organism>
<evidence type="ECO:0000313" key="1">
    <source>
        <dbReference type="EMBL" id="JAD57440.1"/>
    </source>
</evidence>
<proteinExistence type="predicted"/>
<accession>A0A0A9B879</accession>
<reference evidence="1" key="1">
    <citation type="submission" date="2014-09" db="EMBL/GenBank/DDBJ databases">
        <authorList>
            <person name="Magalhaes I.L.F."/>
            <person name="Oliveira U."/>
            <person name="Santos F.R."/>
            <person name="Vidigal T.H.D.A."/>
            <person name="Brescovit A.D."/>
            <person name="Santos A.J."/>
        </authorList>
    </citation>
    <scope>NUCLEOTIDE SEQUENCE</scope>
    <source>
        <tissue evidence="1">Shoot tissue taken approximately 20 cm above the soil surface</tissue>
    </source>
</reference>
<sequence length="48" mass="5294">MVSFVVRQTPRVEQLIQEMEREGALVVAMRGDMIGVESCPGNMATAKQ</sequence>
<protein>
    <submittedName>
        <fullName evidence="1">Uncharacterized protein</fullName>
    </submittedName>
</protein>
<dbReference type="AlphaFoldDB" id="A0A0A9B879"/>
<reference evidence="1" key="2">
    <citation type="journal article" date="2015" name="Data Brief">
        <title>Shoot transcriptome of the giant reed, Arundo donax.</title>
        <authorList>
            <person name="Barrero R.A."/>
            <person name="Guerrero F.D."/>
            <person name="Moolhuijzen P."/>
            <person name="Goolsby J.A."/>
            <person name="Tidwell J."/>
            <person name="Bellgard S.E."/>
            <person name="Bellgard M.I."/>
        </authorList>
    </citation>
    <scope>NUCLEOTIDE SEQUENCE</scope>
    <source>
        <tissue evidence="1">Shoot tissue taken approximately 20 cm above the soil surface</tissue>
    </source>
</reference>
<dbReference type="EMBL" id="GBRH01240455">
    <property type="protein sequence ID" value="JAD57440.1"/>
    <property type="molecule type" value="Transcribed_RNA"/>
</dbReference>